<protein>
    <recommendedName>
        <fullName evidence="4">DUF2842 domain-containing protein</fullName>
    </recommendedName>
</protein>
<keyword evidence="1" id="KW-1133">Transmembrane helix</keyword>
<name>D5BR99_PUNMI</name>
<keyword evidence="3" id="KW-1185">Reference proteome</keyword>
<accession>D5BR99</accession>
<dbReference type="OrthoDB" id="7510023at2"/>
<evidence type="ECO:0000313" key="2">
    <source>
        <dbReference type="EMBL" id="ADE38796.1"/>
    </source>
</evidence>
<feature type="transmembrane region" description="Helical" evidence="1">
    <location>
        <begin position="40"/>
        <end position="62"/>
    </location>
</feature>
<keyword evidence="1" id="KW-0472">Membrane</keyword>
<dbReference type="Proteomes" id="UP000007460">
    <property type="component" value="Chromosome"/>
</dbReference>
<feature type="transmembrane region" description="Helical" evidence="1">
    <location>
        <begin position="7"/>
        <end position="28"/>
    </location>
</feature>
<gene>
    <name evidence="2" type="ordered locus">SAR116_0553</name>
</gene>
<sequence length="67" mass="7589">MARWRHFTVAVGLVPALIIYVGMMMVLADYITNIHWLIDLVFYVLAGLIWIPAAGKVVGWLAKHESH</sequence>
<dbReference type="RefSeq" id="WP_013045425.1">
    <property type="nucleotide sequence ID" value="NC_014010.1"/>
</dbReference>
<evidence type="ECO:0008006" key="4">
    <source>
        <dbReference type="Google" id="ProtNLM"/>
    </source>
</evidence>
<evidence type="ECO:0000256" key="1">
    <source>
        <dbReference type="SAM" id="Phobius"/>
    </source>
</evidence>
<dbReference type="KEGG" id="apb:SAR116_0553"/>
<reference evidence="2 3" key="1">
    <citation type="journal article" date="2010" name="J. Bacteriol.">
        <title>Complete genome sequence of "Candidatus Puniceispirillum marinum" IMCC1322, a representative of the SAR116 clade in the Alphaproteobacteria.</title>
        <authorList>
            <person name="Oh H.M."/>
            <person name="Kwon K.K."/>
            <person name="Kang I."/>
            <person name="Kang S.G."/>
            <person name="Lee J.H."/>
            <person name="Kim S.J."/>
            <person name="Cho J.C."/>
        </authorList>
    </citation>
    <scope>NUCLEOTIDE SEQUENCE [LARGE SCALE GENOMIC DNA]</scope>
    <source>
        <strain evidence="2 3">IMCC1322</strain>
    </source>
</reference>
<proteinExistence type="predicted"/>
<evidence type="ECO:0000313" key="3">
    <source>
        <dbReference type="Proteomes" id="UP000007460"/>
    </source>
</evidence>
<dbReference type="Pfam" id="PF11003">
    <property type="entry name" value="DUF2842"/>
    <property type="match status" value="1"/>
</dbReference>
<dbReference type="HOGENOM" id="CLU_2809345_0_0_5"/>
<dbReference type="InterPro" id="IPR021265">
    <property type="entry name" value="DUF2842"/>
</dbReference>
<organism evidence="2 3">
    <name type="scientific">Puniceispirillum marinum (strain IMCC1322)</name>
    <dbReference type="NCBI Taxonomy" id="488538"/>
    <lineage>
        <taxon>Bacteria</taxon>
        <taxon>Pseudomonadati</taxon>
        <taxon>Pseudomonadota</taxon>
        <taxon>Alphaproteobacteria</taxon>
        <taxon>Candidatus Puniceispirillales</taxon>
        <taxon>Candidatus Puniceispirillaceae</taxon>
        <taxon>Candidatus Puniceispirillum</taxon>
    </lineage>
</organism>
<dbReference type="STRING" id="488538.SAR116_0553"/>
<dbReference type="EMBL" id="CP001751">
    <property type="protein sequence ID" value="ADE38796.1"/>
    <property type="molecule type" value="Genomic_DNA"/>
</dbReference>
<dbReference type="AlphaFoldDB" id="D5BR99"/>
<keyword evidence="1" id="KW-0812">Transmembrane</keyword>